<sequence length="98" mass="10991">MADRIYLGRPGTDDTIGVPTGFSWGAFLLGPIWALSRRMWFAAFAMVAVELALYLPSLWLDRGDIVTLLLSILFGIACGKYGNDWHRRVLEKRGYAVL</sequence>
<dbReference type="Pfam" id="PF10947">
    <property type="entry name" value="DUF2628"/>
    <property type="match status" value="1"/>
</dbReference>
<feature type="transmembrane region" description="Helical" evidence="1">
    <location>
        <begin position="65"/>
        <end position="83"/>
    </location>
</feature>
<feature type="transmembrane region" description="Helical" evidence="1">
    <location>
        <begin position="40"/>
        <end position="59"/>
    </location>
</feature>
<keyword evidence="1" id="KW-0812">Transmembrane</keyword>
<proteinExistence type="predicted"/>
<dbReference type="AlphaFoldDB" id="A0ABD5CPS2"/>
<feature type="transmembrane region" description="Helical" evidence="1">
    <location>
        <begin position="16"/>
        <end position="35"/>
    </location>
</feature>
<evidence type="ECO:0000313" key="2">
    <source>
        <dbReference type="EMBL" id="MDR6206550.1"/>
    </source>
</evidence>
<organism evidence="2 3">
    <name type="scientific">Paraburkholderia graminis</name>
    <dbReference type="NCBI Taxonomy" id="60548"/>
    <lineage>
        <taxon>Bacteria</taxon>
        <taxon>Pseudomonadati</taxon>
        <taxon>Pseudomonadota</taxon>
        <taxon>Betaproteobacteria</taxon>
        <taxon>Burkholderiales</taxon>
        <taxon>Burkholderiaceae</taxon>
        <taxon>Paraburkholderia</taxon>
    </lineage>
</organism>
<dbReference type="EMBL" id="JAVIZN010000002">
    <property type="protein sequence ID" value="MDR6206550.1"/>
    <property type="molecule type" value="Genomic_DNA"/>
</dbReference>
<evidence type="ECO:0000256" key="1">
    <source>
        <dbReference type="SAM" id="Phobius"/>
    </source>
</evidence>
<dbReference type="InterPro" id="IPR024399">
    <property type="entry name" value="DUF2628"/>
</dbReference>
<dbReference type="Proteomes" id="UP001245184">
    <property type="component" value="Unassembled WGS sequence"/>
</dbReference>
<keyword evidence="1" id="KW-1133">Transmembrane helix</keyword>
<gene>
    <name evidence="2" type="ORF">QF025_005270</name>
</gene>
<evidence type="ECO:0000313" key="3">
    <source>
        <dbReference type="Proteomes" id="UP001245184"/>
    </source>
</evidence>
<protein>
    <recommendedName>
        <fullName evidence="4">DUF2628 domain-containing protein</fullName>
    </recommendedName>
</protein>
<comment type="caution">
    <text evidence="2">The sequence shown here is derived from an EMBL/GenBank/DDBJ whole genome shotgun (WGS) entry which is preliminary data.</text>
</comment>
<dbReference type="RefSeq" id="WP_107709793.1">
    <property type="nucleotide sequence ID" value="NZ_JAQQCT010000001.1"/>
</dbReference>
<accession>A0ABD5CPS2</accession>
<keyword evidence="1" id="KW-0472">Membrane</keyword>
<evidence type="ECO:0008006" key="4">
    <source>
        <dbReference type="Google" id="ProtNLM"/>
    </source>
</evidence>
<reference evidence="2 3" key="1">
    <citation type="submission" date="2023-08" db="EMBL/GenBank/DDBJ databases">
        <title>Genome sequencing of plant associated microbes to promote plant fitness in Sorghum bicolor and Oryza sativa.</title>
        <authorList>
            <person name="Coleman-Derr D."/>
        </authorList>
    </citation>
    <scope>NUCLEOTIDE SEQUENCE [LARGE SCALE GENOMIC DNA]</scope>
    <source>
        <strain evidence="2 3">SLBN-33</strain>
    </source>
</reference>
<name>A0ABD5CPS2_9BURK</name>